<reference evidence="5 6" key="1">
    <citation type="journal article" date="2023" name="bioRxiv">
        <title>Genome report: Whole genome sequence and annotation of Penstemon davidsonii.</title>
        <authorList>
            <person name="Ostevik K.L."/>
            <person name="Alabady M."/>
            <person name="Zhang M."/>
            <person name="Rausher M.D."/>
        </authorList>
    </citation>
    <scope>NUCLEOTIDE SEQUENCE [LARGE SCALE GENOMIC DNA]</scope>
    <source>
        <strain evidence="5">DNT005</strain>
        <tissue evidence="5">Whole leaf</tissue>
    </source>
</reference>
<evidence type="ECO:0000256" key="2">
    <source>
        <dbReference type="ARBA" id="ARBA00023121"/>
    </source>
</evidence>
<keyword evidence="6" id="KW-1185">Reference proteome</keyword>
<dbReference type="Pfam" id="PF00234">
    <property type="entry name" value="Tryp_alpha_amyl"/>
    <property type="match status" value="1"/>
</dbReference>
<sequence length="96" mass="10430">MKSVFVVALVVVLVAELRYAAAVTCNPEELNACIWSFVGVLPAPTPECCTKLKEQMTCYCDYIKNPTLGVFLDSPAAKKASRKCGVRTPNCKKASE</sequence>
<keyword evidence="2" id="KW-0446">Lipid-binding</keyword>
<keyword evidence="1" id="KW-0813">Transport</keyword>
<evidence type="ECO:0000256" key="1">
    <source>
        <dbReference type="ARBA" id="ARBA00022448"/>
    </source>
</evidence>
<feature type="chain" id="PRO_5045082133" description="Bifunctional inhibitor/plant lipid transfer protein/seed storage helical domain-containing protein" evidence="3">
    <location>
        <begin position="23"/>
        <end position="96"/>
    </location>
</feature>
<keyword evidence="3" id="KW-0732">Signal</keyword>
<dbReference type="InterPro" id="IPR036312">
    <property type="entry name" value="Bifun_inhib/LTP/seed_sf"/>
</dbReference>
<name>A0ABR0DVS9_9LAMI</name>
<dbReference type="PANTHER" id="PTHR33214:SF69">
    <property type="entry name" value="BIFUNCTIONAL INHIBITOR_LIPID-TRANSFER PROTEIN_SEED STORAGE 2S ALBUMIN SUPERFAMILY PROTEIN"/>
    <property type="match status" value="1"/>
</dbReference>
<dbReference type="PANTHER" id="PTHR33214">
    <property type="entry name" value="BIFUNCTIONAL INHIBITOR/LIPID-TRANSFER PROTEIN/SEED STORAGE 2S ALBUMIN SUPERFAMILY PROTEIN"/>
    <property type="match status" value="1"/>
</dbReference>
<dbReference type="InterPro" id="IPR033872">
    <property type="entry name" value="nsLTP2"/>
</dbReference>
<feature type="domain" description="Bifunctional inhibitor/plant lipid transfer protein/seed storage helical" evidence="4">
    <location>
        <begin position="29"/>
        <end position="91"/>
    </location>
</feature>
<dbReference type="Gene3D" id="1.10.110.10">
    <property type="entry name" value="Plant lipid-transfer and hydrophobic proteins"/>
    <property type="match status" value="1"/>
</dbReference>
<evidence type="ECO:0000313" key="6">
    <source>
        <dbReference type="Proteomes" id="UP001291926"/>
    </source>
</evidence>
<proteinExistence type="predicted"/>
<organism evidence="5 6">
    <name type="scientific">Penstemon davidsonii</name>
    <dbReference type="NCBI Taxonomy" id="160366"/>
    <lineage>
        <taxon>Eukaryota</taxon>
        <taxon>Viridiplantae</taxon>
        <taxon>Streptophyta</taxon>
        <taxon>Embryophyta</taxon>
        <taxon>Tracheophyta</taxon>
        <taxon>Spermatophyta</taxon>
        <taxon>Magnoliopsida</taxon>
        <taxon>eudicotyledons</taxon>
        <taxon>Gunneridae</taxon>
        <taxon>Pentapetalae</taxon>
        <taxon>asterids</taxon>
        <taxon>lamiids</taxon>
        <taxon>Lamiales</taxon>
        <taxon>Plantaginaceae</taxon>
        <taxon>Cheloneae</taxon>
        <taxon>Penstemon</taxon>
    </lineage>
</organism>
<dbReference type="EMBL" id="JAYDYQ010000489">
    <property type="protein sequence ID" value="KAK4493317.1"/>
    <property type="molecule type" value="Genomic_DNA"/>
</dbReference>
<dbReference type="InterPro" id="IPR016140">
    <property type="entry name" value="Bifunc_inhib/LTP/seed_store"/>
</dbReference>
<dbReference type="Proteomes" id="UP001291926">
    <property type="component" value="Unassembled WGS sequence"/>
</dbReference>
<evidence type="ECO:0000313" key="5">
    <source>
        <dbReference type="EMBL" id="KAK4493317.1"/>
    </source>
</evidence>
<feature type="signal peptide" evidence="3">
    <location>
        <begin position="1"/>
        <end position="22"/>
    </location>
</feature>
<evidence type="ECO:0000256" key="3">
    <source>
        <dbReference type="SAM" id="SignalP"/>
    </source>
</evidence>
<protein>
    <recommendedName>
        <fullName evidence="4">Bifunctional inhibitor/plant lipid transfer protein/seed storage helical domain-containing protein</fullName>
    </recommendedName>
</protein>
<accession>A0ABR0DVS9</accession>
<dbReference type="SUPFAM" id="SSF47699">
    <property type="entry name" value="Bifunctional inhibitor/lipid-transfer protein/seed storage 2S albumin"/>
    <property type="match status" value="1"/>
</dbReference>
<gene>
    <name evidence="5" type="ORF">RD792_017795</name>
</gene>
<comment type="caution">
    <text evidence="5">The sequence shown here is derived from an EMBL/GenBank/DDBJ whole genome shotgun (WGS) entry which is preliminary data.</text>
</comment>
<evidence type="ECO:0000259" key="4">
    <source>
        <dbReference type="Pfam" id="PF00234"/>
    </source>
</evidence>